<dbReference type="InterPro" id="IPR000515">
    <property type="entry name" value="MetI-like"/>
</dbReference>
<keyword evidence="4" id="KW-1003">Cell membrane</keyword>
<dbReference type="InterPro" id="IPR035906">
    <property type="entry name" value="MetI-like_sf"/>
</dbReference>
<feature type="transmembrane region" description="Helical" evidence="8">
    <location>
        <begin position="87"/>
        <end position="106"/>
    </location>
</feature>
<dbReference type="AlphaFoldDB" id="A0A2I8VJ26"/>
<evidence type="ECO:0000256" key="2">
    <source>
        <dbReference type="ARBA" id="ARBA00007069"/>
    </source>
</evidence>
<evidence type="ECO:0000256" key="1">
    <source>
        <dbReference type="ARBA" id="ARBA00004651"/>
    </source>
</evidence>
<name>A0A2I8VJ26_9EURY</name>
<comment type="similarity">
    <text evidence="2">Belongs to the binding-protein-dependent transport system permease family. CysTW subfamily.</text>
</comment>
<comment type="subcellular location">
    <subcellularLocation>
        <location evidence="1 8">Cell membrane</location>
        <topology evidence="1 8">Multi-pass membrane protein</topology>
    </subcellularLocation>
</comment>
<dbReference type="GO" id="GO:0005886">
    <property type="term" value="C:plasma membrane"/>
    <property type="evidence" value="ECO:0007669"/>
    <property type="project" value="UniProtKB-SubCell"/>
</dbReference>
<evidence type="ECO:0000313" key="10">
    <source>
        <dbReference type="EMBL" id="AUV81943.1"/>
    </source>
</evidence>
<evidence type="ECO:0000256" key="7">
    <source>
        <dbReference type="ARBA" id="ARBA00023136"/>
    </source>
</evidence>
<dbReference type="GeneID" id="35592432"/>
<reference evidence="10 11" key="1">
    <citation type="submission" date="2018-01" db="EMBL/GenBank/DDBJ databases">
        <title>Complete genome sequence of Salinigranum rubrum GX10T, an extremely halophilic archaeon isolated from a marine solar saltern.</title>
        <authorList>
            <person name="Han S."/>
        </authorList>
    </citation>
    <scope>NUCLEOTIDE SEQUENCE [LARGE SCALE GENOMIC DNA]</scope>
    <source>
        <strain evidence="10 11">GX10</strain>
    </source>
</reference>
<dbReference type="CDD" id="cd06261">
    <property type="entry name" value="TM_PBP2"/>
    <property type="match status" value="1"/>
</dbReference>
<feature type="transmembrane region" description="Helical" evidence="8">
    <location>
        <begin position="153"/>
        <end position="174"/>
    </location>
</feature>
<keyword evidence="3 8" id="KW-0813">Transport</keyword>
<evidence type="ECO:0000313" key="11">
    <source>
        <dbReference type="Proteomes" id="UP000236584"/>
    </source>
</evidence>
<dbReference type="PANTHER" id="PTHR43848">
    <property type="entry name" value="PUTRESCINE TRANSPORT SYSTEM PERMEASE PROTEIN POTI"/>
    <property type="match status" value="1"/>
</dbReference>
<evidence type="ECO:0000256" key="4">
    <source>
        <dbReference type="ARBA" id="ARBA00022475"/>
    </source>
</evidence>
<evidence type="ECO:0000259" key="9">
    <source>
        <dbReference type="PROSITE" id="PS50928"/>
    </source>
</evidence>
<evidence type="ECO:0000256" key="3">
    <source>
        <dbReference type="ARBA" id="ARBA00022448"/>
    </source>
</evidence>
<evidence type="ECO:0000256" key="5">
    <source>
        <dbReference type="ARBA" id="ARBA00022692"/>
    </source>
</evidence>
<protein>
    <submittedName>
        <fullName evidence="10">Spermidine/putrescine ABC transporter permease</fullName>
    </submittedName>
</protein>
<feature type="transmembrane region" description="Helical" evidence="8">
    <location>
        <begin position="118"/>
        <end position="141"/>
    </location>
</feature>
<dbReference type="PROSITE" id="PS50928">
    <property type="entry name" value="ABC_TM1"/>
    <property type="match status" value="1"/>
</dbReference>
<keyword evidence="11" id="KW-1185">Reference proteome</keyword>
<dbReference type="Gene3D" id="1.10.3720.10">
    <property type="entry name" value="MetI-like"/>
    <property type="match status" value="1"/>
</dbReference>
<dbReference type="PANTHER" id="PTHR43848:SF2">
    <property type="entry name" value="PUTRESCINE TRANSPORT SYSTEM PERMEASE PROTEIN POTI"/>
    <property type="match status" value="1"/>
</dbReference>
<dbReference type="KEGG" id="srub:C2R22_10035"/>
<feature type="transmembrane region" description="Helical" evidence="8">
    <location>
        <begin position="252"/>
        <end position="277"/>
    </location>
</feature>
<dbReference type="Proteomes" id="UP000236584">
    <property type="component" value="Chromosome"/>
</dbReference>
<dbReference type="SUPFAM" id="SSF161098">
    <property type="entry name" value="MetI-like"/>
    <property type="match status" value="1"/>
</dbReference>
<feature type="domain" description="ABC transmembrane type-1" evidence="9">
    <location>
        <begin position="83"/>
        <end position="271"/>
    </location>
</feature>
<dbReference type="RefSeq" id="WP_103425632.1">
    <property type="nucleotide sequence ID" value="NZ_CP026309.1"/>
</dbReference>
<evidence type="ECO:0000256" key="6">
    <source>
        <dbReference type="ARBA" id="ARBA00022989"/>
    </source>
</evidence>
<evidence type="ECO:0000256" key="8">
    <source>
        <dbReference type="RuleBase" id="RU363032"/>
    </source>
</evidence>
<dbReference type="Pfam" id="PF00528">
    <property type="entry name" value="BPD_transp_1"/>
    <property type="match status" value="1"/>
</dbReference>
<feature type="transmembrane region" description="Helical" evidence="8">
    <location>
        <begin position="30"/>
        <end position="53"/>
    </location>
</feature>
<dbReference type="OrthoDB" id="11163at2157"/>
<dbReference type="InterPro" id="IPR051789">
    <property type="entry name" value="Bact_Polyamine_Transport"/>
</dbReference>
<dbReference type="GO" id="GO:0055085">
    <property type="term" value="P:transmembrane transport"/>
    <property type="evidence" value="ECO:0007669"/>
    <property type="project" value="InterPro"/>
</dbReference>
<proteinExistence type="inferred from homology"/>
<organism evidence="10 11">
    <name type="scientific">Salinigranum rubrum</name>
    <dbReference type="NCBI Taxonomy" id="755307"/>
    <lineage>
        <taxon>Archaea</taxon>
        <taxon>Methanobacteriati</taxon>
        <taxon>Methanobacteriota</taxon>
        <taxon>Stenosarchaea group</taxon>
        <taxon>Halobacteria</taxon>
        <taxon>Halobacteriales</taxon>
        <taxon>Haloferacaceae</taxon>
        <taxon>Salinigranum</taxon>
    </lineage>
</organism>
<dbReference type="EMBL" id="CP026309">
    <property type="protein sequence ID" value="AUV81943.1"/>
    <property type="molecule type" value="Genomic_DNA"/>
</dbReference>
<sequence>MATKTVSESGATETSALSSLVERISVKHVLLVYTALIALYIYAPILSVIGFSFNSGGLTFPFVSFTTEWYVELINTESMVEAVSRSLQLAIVVMVITTLLATATALAYRREFLGGRALLFLLILGIITPGITYGVGATLFLNELLGLDKGLWLAVPVHVVWALPFAVIVLLAGFPPNLAENEEAARVMGADRVTVFRQIILPQIAPTVLGAAVFAFTLSYNEATRSLLLLGDQNTMPLEVFSIASATRATPVLFALGSITTIASTVLLGFAGLMVFYGAKNR</sequence>
<keyword evidence="7 8" id="KW-0472">Membrane</keyword>
<gene>
    <name evidence="10" type="ORF">C2R22_10035</name>
</gene>
<keyword evidence="5 8" id="KW-0812">Transmembrane</keyword>
<feature type="transmembrane region" description="Helical" evidence="8">
    <location>
        <begin position="195"/>
        <end position="220"/>
    </location>
</feature>
<keyword evidence="6 8" id="KW-1133">Transmembrane helix</keyword>
<accession>A0A2I8VJ26</accession>